<evidence type="ECO:0000313" key="2">
    <source>
        <dbReference type="EMBL" id="KAF2002795.1"/>
    </source>
</evidence>
<organism evidence="2 3">
    <name type="scientific">Amniculicola lignicola CBS 123094</name>
    <dbReference type="NCBI Taxonomy" id="1392246"/>
    <lineage>
        <taxon>Eukaryota</taxon>
        <taxon>Fungi</taxon>
        <taxon>Dikarya</taxon>
        <taxon>Ascomycota</taxon>
        <taxon>Pezizomycotina</taxon>
        <taxon>Dothideomycetes</taxon>
        <taxon>Pleosporomycetidae</taxon>
        <taxon>Pleosporales</taxon>
        <taxon>Amniculicolaceae</taxon>
        <taxon>Amniculicola</taxon>
    </lineage>
</organism>
<accession>A0A6A5WUP4</accession>
<keyword evidence="3" id="KW-1185">Reference proteome</keyword>
<keyword evidence="1" id="KW-0472">Membrane</keyword>
<evidence type="ECO:0000313" key="3">
    <source>
        <dbReference type="Proteomes" id="UP000799779"/>
    </source>
</evidence>
<reference evidence="2" key="1">
    <citation type="journal article" date="2020" name="Stud. Mycol.">
        <title>101 Dothideomycetes genomes: a test case for predicting lifestyles and emergence of pathogens.</title>
        <authorList>
            <person name="Haridas S."/>
            <person name="Albert R."/>
            <person name="Binder M."/>
            <person name="Bloem J."/>
            <person name="Labutti K."/>
            <person name="Salamov A."/>
            <person name="Andreopoulos B."/>
            <person name="Baker S."/>
            <person name="Barry K."/>
            <person name="Bills G."/>
            <person name="Bluhm B."/>
            <person name="Cannon C."/>
            <person name="Castanera R."/>
            <person name="Culley D."/>
            <person name="Daum C."/>
            <person name="Ezra D."/>
            <person name="Gonzalez J."/>
            <person name="Henrissat B."/>
            <person name="Kuo A."/>
            <person name="Liang C."/>
            <person name="Lipzen A."/>
            <person name="Lutzoni F."/>
            <person name="Magnuson J."/>
            <person name="Mondo S."/>
            <person name="Nolan M."/>
            <person name="Ohm R."/>
            <person name="Pangilinan J."/>
            <person name="Park H.-J."/>
            <person name="Ramirez L."/>
            <person name="Alfaro M."/>
            <person name="Sun H."/>
            <person name="Tritt A."/>
            <person name="Yoshinaga Y."/>
            <person name="Zwiers L.-H."/>
            <person name="Turgeon B."/>
            <person name="Goodwin S."/>
            <person name="Spatafora J."/>
            <person name="Crous P."/>
            <person name="Grigoriev I."/>
        </authorList>
    </citation>
    <scope>NUCLEOTIDE SEQUENCE</scope>
    <source>
        <strain evidence="2">CBS 123094</strain>
    </source>
</reference>
<sequence length="75" mass="8023">MNVWLGCLAGFLMLMLMLMLMLILVLVLILILILILMLMLMLIPMLLGWGGNGVLVQALGAASGTAPSRPRGTSN</sequence>
<name>A0A6A5WUP4_9PLEO</name>
<keyword evidence="1" id="KW-0812">Transmembrane</keyword>
<dbReference type="AlphaFoldDB" id="A0A6A5WUP4"/>
<evidence type="ECO:0000256" key="1">
    <source>
        <dbReference type="SAM" id="Phobius"/>
    </source>
</evidence>
<proteinExistence type="predicted"/>
<gene>
    <name evidence="2" type="ORF">P154DRAFT_122906</name>
</gene>
<dbReference type="EMBL" id="ML977575">
    <property type="protein sequence ID" value="KAF2002795.1"/>
    <property type="molecule type" value="Genomic_DNA"/>
</dbReference>
<keyword evidence="1" id="KW-1133">Transmembrane helix</keyword>
<protein>
    <submittedName>
        <fullName evidence="2">Uncharacterized protein</fullName>
    </submittedName>
</protein>
<feature type="transmembrane region" description="Helical" evidence="1">
    <location>
        <begin position="12"/>
        <end position="43"/>
    </location>
</feature>
<dbReference type="Proteomes" id="UP000799779">
    <property type="component" value="Unassembled WGS sequence"/>
</dbReference>